<name>A0A9W5Q2A2_BACCE</name>
<dbReference type="AlphaFoldDB" id="A0A9W5Q2A2"/>
<protein>
    <submittedName>
        <fullName evidence="1">Uncharacterized protein</fullName>
    </submittedName>
</protein>
<dbReference type="Proteomes" id="UP000014023">
    <property type="component" value="Unassembled WGS sequence"/>
</dbReference>
<organism evidence="1 2">
    <name type="scientific">Bacillus cereus VD196</name>
    <dbReference type="NCBI Taxonomy" id="1053243"/>
    <lineage>
        <taxon>Bacteria</taxon>
        <taxon>Bacillati</taxon>
        <taxon>Bacillota</taxon>
        <taxon>Bacilli</taxon>
        <taxon>Bacillales</taxon>
        <taxon>Bacillaceae</taxon>
        <taxon>Bacillus</taxon>
        <taxon>Bacillus cereus group</taxon>
    </lineage>
</organism>
<gene>
    <name evidence="1" type="ORF">IKE_03840</name>
</gene>
<comment type="caution">
    <text evidence="1">The sequence shown here is derived from an EMBL/GenBank/DDBJ whole genome shotgun (WGS) entry which is preliminary data.</text>
</comment>
<sequence length="591" mass="70306">MNNSVNKNNKIIRAALFLEYDGKCFYEGLPIRFQDMHIDHIIPTDTEKNGDLDDLLKKLALPTDFNLNSLYNLVPCSPHVNQVKNKKQYPPEYLAHCIYQKTASKVLEIKNRIKKLKKEHALDKDLARLTARLNNFSNKKELEELYNSLSNEKPFQIKRDVTKSPFGFTYEQSLPNVSLVGHIPMYPKLNGNCLITFSNLRLRDCMITIDHRTIMESLFQGVNTGLELNLRNFIIHSPEINKDIYYVDLSNTRIPLEKEEIKQLITIIDDFAAVYIAECRNLYLMLNRDIFEKSGDKYIKLFKIHKKLWLKMIEFCREFDYEEGESDWHTFDSHSSFIKIFDKHKSEFRAFIVPKIEESTFLIHNSEDIWLTWTDEFFWENRIKDIETNRIWSPLYTYHWLTKEFIPYVIYYSSKKEKRNFLNRKNKFVNFEEFRKTFNIENYTSYLPNITNDNCSTTNLLSTINELRLFYSTYCNAFYECKDLKNLYESLIILLQKSDIDKSGIEYIKSKLNISNGNDKDTIIHEIKNIKNNITSGKVYSGFKIDLIFRTLEITLRDYNIYLLESEINSIRILLAFFIETKQKEEVRRKF</sequence>
<dbReference type="EMBL" id="AHFL01000027">
    <property type="protein sequence ID" value="EOO65190.1"/>
    <property type="molecule type" value="Genomic_DNA"/>
</dbReference>
<proteinExistence type="predicted"/>
<evidence type="ECO:0000313" key="1">
    <source>
        <dbReference type="EMBL" id="EOO65190.1"/>
    </source>
</evidence>
<accession>A0A9W5Q2A2</accession>
<dbReference type="Gene3D" id="1.10.30.50">
    <property type="match status" value="1"/>
</dbReference>
<reference evidence="1 2" key="1">
    <citation type="submission" date="2012-12" db="EMBL/GenBank/DDBJ databases">
        <title>The Genome Sequence of Bacillus cereus VD196.</title>
        <authorList>
            <consortium name="The Broad Institute Genome Sequencing Platform"/>
            <consortium name="The Broad Institute Genome Sequencing Center for Infectious Disease"/>
            <person name="Feldgarden M."/>
            <person name="Van der Auwera G.A."/>
            <person name="Mahillon J."/>
            <person name="Duprez V."/>
            <person name="Timmery S."/>
            <person name="Mattelet C."/>
            <person name="Dierick K."/>
            <person name="Sun M."/>
            <person name="Yu Z."/>
            <person name="Zhu L."/>
            <person name="Hu X."/>
            <person name="Shank E.B."/>
            <person name="Swiecicka I."/>
            <person name="Hansen B.M."/>
            <person name="Andrup L."/>
            <person name="Walker B."/>
            <person name="Young S.K."/>
            <person name="Zeng Q."/>
            <person name="Gargeya S."/>
            <person name="Fitzgerald M."/>
            <person name="Haas B."/>
            <person name="Abouelleil A."/>
            <person name="Alvarado L."/>
            <person name="Arachchi H.M."/>
            <person name="Berlin A.M."/>
            <person name="Chapman S.B."/>
            <person name="Dewar J."/>
            <person name="Goldberg J."/>
            <person name="Griggs A."/>
            <person name="Gujja S."/>
            <person name="Hansen M."/>
            <person name="Howarth C."/>
            <person name="Imamovic A."/>
            <person name="Larimer J."/>
            <person name="McCowan C."/>
            <person name="Murphy C."/>
            <person name="Neiman D."/>
            <person name="Pearson M."/>
            <person name="Priest M."/>
            <person name="Roberts A."/>
            <person name="Saif S."/>
            <person name="Shea T."/>
            <person name="Sisk P."/>
            <person name="Sykes S."/>
            <person name="Wortman J."/>
            <person name="Nusbaum C."/>
            <person name="Birren B."/>
        </authorList>
    </citation>
    <scope>NUCLEOTIDE SEQUENCE [LARGE SCALE GENOMIC DNA]</scope>
    <source>
        <strain evidence="1 2">VD196</strain>
    </source>
</reference>
<evidence type="ECO:0000313" key="2">
    <source>
        <dbReference type="Proteomes" id="UP000014023"/>
    </source>
</evidence>
<dbReference type="RefSeq" id="WP_016125580.1">
    <property type="nucleotide sequence ID" value="NZ_KB976265.1"/>
</dbReference>